<dbReference type="CDD" id="cd00371">
    <property type="entry name" value="HMA"/>
    <property type="match status" value="1"/>
</dbReference>
<dbReference type="OrthoDB" id="677920at2"/>
<gene>
    <name evidence="2" type="ORF">CQ405_02565</name>
</gene>
<evidence type="ECO:0000313" key="3">
    <source>
        <dbReference type="Proteomes" id="UP000240535"/>
    </source>
</evidence>
<dbReference type="Gene3D" id="3.30.70.100">
    <property type="match status" value="1"/>
</dbReference>
<dbReference type="InterPro" id="IPR036163">
    <property type="entry name" value="HMA_dom_sf"/>
</dbReference>
<dbReference type="InterPro" id="IPR006121">
    <property type="entry name" value="HMA_dom"/>
</dbReference>
<accession>A0A2P8R2B7</accession>
<organism evidence="2 3">
    <name type="scientific">Campylobacter blaseri</name>
    <dbReference type="NCBI Taxonomy" id="2042961"/>
    <lineage>
        <taxon>Bacteria</taxon>
        <taxon>Pseudomonadati</taxon>
        <taxon>Campylobacterota</taxon>
        <taxon>Epsilonproteobacteria</taxon>
        <taxon>Campylobacterales</taxon>
        <taxon>Campylobacteraceae</taxon>
        <taxon>Campylobacter</taxon>
    </lineage>
</organism>
<reference evidence="3" key="1">
    <citation type="submission" date="2017-10" db="EMBL/GenBank/DDBJ databases">
        <title>Campylobacter species from seals.</title>
        <authorList>
            <person name="Gilbert M.J."/>
            <person name="Zomer A.L."/>
            <person name="Timmerman A.J."/>
            <person name="Duim B."/>
            <person name="Wagenaar J.A."/>
        </authorList>
    </citation>
    <scope>NUCLEOTIDE SEQUENCE [LARGE SCALE GENOMIC DNA]</scope>
    <source>
        <strain evidence="3">17S00004-5</strain>
    </source>
</reference>
<evidence type="ECO:0000259" key="1">
    <source>
        <dbReference type="Pfam" id="PF00403"/>
    </source>
</evidence>
<dbReference type="AlphaFoldDB" id="A0A2P8R2B7"/>
<feature type="domain" description="HMA" evidence="1">
    <location>
        <begin position="4"/>
        <end position="59"/>
    </location>
</feature>
<comment type="caution">
    <text evidence="2">The sequence shown here is derived from an EMBL/GenBank/DDBJ whole genome shotgun (WGS) entry which is preliminary data.</text>
</comment>
<evidence type="ECO:0000313" key="2">
    <source>
        <dbReference type="EMBL" id="PSM52632.1"/>
    </source>
</evidence>
<proteinExistence type="predicted"/>
<dbReference type="Pfam" id="PF00403">
    <property type="entry name" value="HMA"/>
    <property type="match status" value="1"/>
</dbReference>
<dbReference type="EMBL" id="PDHH01000002">
    <property type="protein sequence ID" value="PSM52632.1"/>
    <property type="molecule type" value="Genomic_DNA"/>
</dbReference>
<sequence>MKKFKVEGINCQNCANLIKNSLEDDFGKIEVNVADKEVLVDIKDEEISNFSKEINDLGFEFIKEIK</sequence>
<keyword evidence="3" id="KW-1185">Reference proteome</keyword>
<dbReference type="SUPFAM" id="SSF55008">
    <property type="entry name" value="HMA, heavy metal-associated domain"/>
    <property type="match status" value="1"/>
</dbReference>
<dbReference type="Proteomes" id="UP000240535">
    <property type="component" value="Unassembled WGS sequence"/>
</dbReference>
<name>A0A2P8R2B7_9BACT</name>
<dbReference type="RefSeq" id="WP_106870312.1">
    <property type="nucleotide sequence ID" value="NZ_CP053841.1"/>
</dbReference>
<dbReference type="GO" id="GO:0046872">
    <property type="term" value="F:metal ion binding"/>
    <property type="evidence" value="ECO:0007669"/>
    <property type="project" value="InterPro"/>
</dbReference>
<protein>
    <submittedName>
        <fullName evidence="2">Heavy metal transport/detoxification protein</fullName>
    </submittedName>
</protein>